<dbReference type="GO" id="GO:0042802">
    <property type="term" value="F:identical protein binding"/>
    <property type="evidence" value="ECO:0007669"/>
    <property type="project" value="UniProtKB-ARBA"/>
</dbReference>
<feature type="domain" description="Ferritin-like diiron" evidence="8">
    <location>
        <begin position="1"/>
        <end position="144"/>
    </location>
</feature>
<feature type="binding site" evidence="6">
    <location>
        <position position="52"/>
    </location>
    <ligand>
        <name>Fe cation</name>
        <dbReference type="ChEBI" id="CHEBI:24875"/>
        <label>1</label>
    </ligand>
</feature>
<comment type="subcellular location">
    <subcellularLocation>
        <location evidence="7">Cytoplasm</location>
    </subcellularLocation>
</comment>
<dbReference type="PANTHER" id="PTHR11431">
    <property type="entry name" value="FERRITIN"/>
    <property type="match status" value="1"/>
</dbReference>
<dbReference type="InterPro" id="IPR008331">
    <property type="entry name" value="Ferritin_DPS_dom"/>
</dbReference>
<dbReference type="FunFam" id="1.20.1260.10:FF:000001">
    <property type="entry name" value="Non-heme ferritin"/>
    <property type="match status" value="1"/>
</dbReference>
<dbReference type="Proteomes" id="UP000184233">
    <property type="component" value="Unassembled WGS sequence"/>
</dbReference>
<accession>A0A1M3KYM0</accession>
<dbReference type="CDD" id="cd01055">
    <property type="entry name" value="Nonheme_Ferritin"/>
    <property type="match status" value="1"/>
</dbReference>
<proteinExistence type="inferred from homology"/>
<dbReference type="GO" id="GO:0005829">
    <property type="term" value="C:cytosol"/>
    <property type="evidence" value="ECO:0007669"/>
    <property type="project" value="TreeGrafter"/>
</dbReference>
<comment type="similarity">
    <text evidence="1 7">Belongs to the ferritin family. Prokaryotic subfamily.</text>
</comment>
<evidence type="ECO:0000256" key="5">
    <source>
        <dbReference type="ARBA" id="ARBA00023004"/>
    </source>
</evidence>
<evidence type="ECO:0000256" key="2">
    <source>
        <dbReference type="ARBA" id="ARBA00022434"/>
    </source>
</evidence>
<dbReference type="InterPro" id="IPR009078">
    <property type="entry name" value="Ferritin-like_SF"/>
</dbReference>
<keyword evidence="5 6" id="KW-0408">Iron</keyword>
<dbReference type="Gene3D" id="1.20.1260.10">
    <property type="match status" value="1"/>
</dbReference>
<name>A0A1M3KYM0_9BACT</name>
<reference evidence="9 10" key="1">
    <citation type="submission" date="2016-09" db="EMBL/GenBank/DDBJ databases">
        <title>Genome-resolved meta-omics ties microbial dynamics to process performance in biotechnology for thiocyanate degradation.</title>
        <authorList>
            <person name="Kantor R.S."/>
            <person name="Huddy R.J."/>
            <person name="Iyer R."/>
            <person name="Thomas B.C."/>
            <person name="Brown C.T."/>
            <person name="Anantharaman K."/>
            <person name="Tringe S."/>
            <person name="Hettich R.L."/>
            <person name="Harrison S.T."/>
            <person name="Banfield J.F."/>
        </authorList>
    </citation>
    <scope>NUCLEOTIDE SEQUENCE [LARGE SCALE GENOMIC DNA]</scope>
    <source>
        <strain evidence="9">59-99</strain>
    </source>
</reference>
<dbReference type="GO" id="GO:0004322">
    <property type="term" value="F:ferroxidase activity"/>
    <property type="evidence" value="ECO:0007669"/>
    <property type="project" value="TreeGrafter"/>
</dbReference>
<feature type="binding site" evidence="6">
    <location>
        <position position="49"/>
    </location>
    <ligand>
        <name>Fe cation</name>
        <dbReference type="ChEBI" id="CHEBI:24875"/>
        <label>1</label>
    </ligand>
</feature>
<dbReference type="GO" id="GO:0006826">
    <property type="term" value="P:iron ion transport"/>
    <property type="evidence" value="ECO:0007669"/>
    <property type="project" value="InterPro"/>
</dbReference>
<feature type="binding site" evidence="6">
    <location>
        <position position="126"/>
    </location>
    <ligand>
        <name>Fe cation</name>
        <dbReference type="ChEBI" id="CHEBI:24875"/>
        <label>1</label>
    </ligand>
</feature>
<evidence type="ECO:0000256" key="3">
    <source>
        <dbReference type="ARBA" id="ARBA00022723"/>
    </source>
</evidence>
<dbReference type="GO" id="GO:0008198">
    <property type="term" value="F:ferrous iron binding"/>
    <property type="evidence" value="ECO:0007669"/>
    <property type="project" value="TreeGrafter"/>
</dbReference>
<dbReference type="Pfam" id="PF00210">
    <property type="entry name" value="Ferritin"/>
    <property type="match status" value="1"/>
</dbReference>
<feature type="binding site" evidence="6">
    <location>
        <position position="16"/>
    </location>
    <ligand>
        <name>Fe cation</name>
        <dbReference type="ChEBI" id="CHEBI:24875"/>
        <label>1</label>
    </ligand>
</feature>
<evidence type="ECO:0000313" key="9">
    <source>
        <dbReference type="EMBL" id="OJX57586.1"/>
    </source>
</evidence>
<evidence type="ECO:0000256" key="1">
    <source>
        <dbReference type="ARBA" id="ARBA00006950"/>
    </source>
</evidence>
<dbReference type="InterPro" id="IPR041719">
    <property type="entry name" value="Ferritin_prok"/>
</dbReference>
<keyword evidence="3 6" id="KW-0479">Metal-binding</keyword>
<feature type="binding site" evidence="6">
    <location>
        <position position="93"/>
    </location>
    <ligand>
        <name>Fe cation</name>
        <dbReference type="ChEBI" id="CHEBI:24875"/>
        <label>1</label>
    </ligand>
</feature>
<gene>
    <name evidence="9" type="ORF">BGO89_06320</name>
</gene>
<evidence type="ECO:0000256" key="7">
    <source>
        <dbReference type="RuleBase" id="RU361145"/>
    </source>
</evidence>
<dbReference type="InterPro" id="IPR001519">
    <property type="entry name" value="Ferritin"/>
</dbReference>
<evidence type="ECO:0000256" key="6">
    <source>
        <dbReference type="PIRSR" id="PIRSR601519-1"/>
    </source>
</evidence>
<keyword evidence="7" id="KW-0963">Cytoplasm</keyword>
<dbReference type="InterPro" id="IPR012347">
    <property type="entry name" value="Ferritin-like"/>
</dbReference>
<dbReference type="GO" id="GO:0008199">
    <property type="term" value="F:ferric iron binding"/>
    <property type="evidence" value="ECO:0007669"/>
    <property type="project" value="InterPro"/>
</dbReference>
<dbReference type="EMBL" id="MKVH01000021">
    <property type="protein sequence ID" value="OJX57586.1"/>
    <property type="molecule type" value="Genomic_DNA"/>
</dbReference>
<dbReference type="InterPro" id="IPR009040">
    <property type="entry name" value="Ferritin-like_diiron"/>
</dbReference>
<evidence type="ECO:0000259" key="8">
    <source>
        <dbReference type="PROSITE" id="PS50905"/>
    </source>
</evidence>
<evidence type="ECO:0000313" key="10">
    <source>
        <dbReference type="Proteomes" id="UP000184233"/>
    </source>
</evidence>
<keyword evidence="2 7" id="KW-0409">Iron storage</keyword>
<dbReference type="SUPFAM" id="SSF47240">
    <property type="entry name" value="Ferritin-like"/>
    <property type="match status" value="1"/>
</dbReference>
<dbReference type="AlphaFoldDB" id="A0A1M3KYM0"/>
<keyword evidence="4" id="KW-0560">Oxidoreductase</keyword>
<comment type="catalytic activity">
    <reaction evidence="7">
        <text>4 Fe(2+) + O2 + 6 H2O = 4 iron(III) oxide-hydroxide + 12 H(+)</text>
        <dbReference type="Rhea" id="RHEA:11972"/>
        <dbReference type="ChEBI" id="CHEBI:15377"/>
        <dbReference type="ChEBI" id="CHEBI:15378"/>
        <dbReference type="ChEBI" id="CHEBI:15379"/>
        <dbReference type="ChEBI" id="CHEBI:29033"/>
        <dbReference type="ChEBI" id="CHEBI:78619"/>
        <dbReference type="EC" id="1.16.3.2"/>
    </reaction>
</comment>
<dbReference type="EC" id="1.16.3.2" evidence="7"/>
<protein>
    <recommendedName>
        <fullName evidence="7">Ferritin</fullName>
        <ecNumber evidence="7">1.16.3.2</ecNumber>
    </recommendedName>
</protein>
<dbReference type="GO" id="GO:0006879">
    <property type="term" value="P:intracellular iron ion homeostasis"/>
    <property type="evidence" value="ECO:0007669"/>
    <property type="project" value="UniProtKB-KW"/>
</dbReference>
<organism evidence="9 10">
    <name type="scientific">Candidatus Kapaibacterium thiocyanatum</name>
    <dbReference type="NCBI Taxonomy" id="1895771"/>
    <lineage>
        <taxon>Bacteria</taxon>
        <taxon>Pseudomonadati</taxon>
        <taxon>Candidatus Kapaibacteriota</taxon>
        <taxon>Candidatus Kapaibacteriia</taxon>
        <taxon>Candidatus Kapaibacteriales</taxon>
        <taxon>Candidatus Kapaibacteriaceae</taxon>
        <taxon>Candidatus Kapaibacterium</taxon>
    </lineage>
</organism>
<evidence type="ECO:0000256" key="4">
    <source>
        <dbReference type="ARBA" id="ARBA00023002"/>
    </source>
</evidence>
<sequence>MKTKLVGAINDQICAEFKSAYLYLAMAAWFTENNLPGFAHWMKLQWQEETQHAIKLYDFLHSRGASVTLQAMDAPKKNFKAPLEIFEQVRKHETMITERINALYELAVQEKDYPLQIVLQWFINEQVEEESQVMEIVERLKLIGSDGPSIYLFDRQLAGRATTASSTKE</sequence>
<dbReference type="STRING" id="1895771.BGO89_06320"/>
<dbReference type="PROSITE" id="PS50905">
    <property type="entry name" value="FERRITIN_LIKE"/>
    <property type="match status" value="1"/>
</dbReference>
<comment type="caution">
    <text evidence="9">The sequence shown here is derived from an EMBL/GenBank/DDBJ whole genome shotgun (WGS) entry which is preliminary data.</text>
</comment>
<comment type="function">
    <text evidence="7">Iron-storage protein.</text>
</comment>
<dbReference type="PANTHER" id="PTHR11431:SF127">
    <property type="entry name" value="BACTERIAL NON-HEME FERRITIN"/>
    <property type="match status" value="1"/>
</dbReference>